<dbReference type="SFLD" id="SFLDS00003">
    <property type="entry name" value="Haloacid_Dehalogenase"/>
    <property type="match status" value="1"/>
</dbReference>
<dbReference type="NCBIfam" id="TIGR01549">
    <property type="entry name" value="HAD-SF-IA-v1"/>
    <property type="match status" value="1"/>
</dbReference>
<dbReference type="Gene3D" id="3.40.50.1000">
    <property type="entry name" value="HAD superfamily/HAD-like"/>
    <property type="match status" value="1"/>
</dbReference>
<dbReference type="InterPro" id="IPR036412">
    <property type="entry name" value="HAD-like_sf"/>
</dbReference>
<dbReference type="Pfam" id="PF13419">
    <property type="entry name" value="HAD_2"/>
    <property type="match status" value="1"/>
</dbReference>
<dbReference type="AlphaFoldDB" id="A0A951UED3"/>
<dbReference type="InterPro" id="IPR023214">
    <property type="entry name" value="HAD_sf"/>
</dbReference>
<dbReference type="PANTHER" id="PTHR43434:SF13">
    <property type="entry name" value="PHOSPHOGLYCOLATE PHOSPHATASE"/>
    <property type="match status" value="1"/>
</dbReference>
<gene>
    <name evidence="1" type="ORF">KME32_04520</name>
</gene>
<proteinExistence type="predicted"/>
<dbReference type="InterPro" id="IPR023198">
    <property type="entry name" value="PGP-like_dom2"/>
</dbReference>
<reference evidence="1" key="1">
    <citation type="submission" date="2021-05" db="EMBL/GenBank/DDBJ databases">
        <authorList>
            <person name="Pietrasiak N."/>
            <person name="Ward R."/>
            <person name="Stajich J.E."/>
            <person name="Kurbessoian T."/>
        </authorList>
    </citation>
    <scope>NUCLEOTIDE SEQUENCE</scope>
    <source>
        <strain evidence="1">JT2-VF2</strain>
    </source>
</reference>
<dbReference type="InterPro" id="IPR006439">
    <property type="entry name" value="HAD-SF_hydro_IA"/>
</dbReference>
<dbReference type="Gene3D" id="1.10.150.240">
    <property type="entry name" value="Putative phosphatase, domain 2"/>
    <property type="match status" value="1"/>
</dbReference>
<sequence>MTQKVIIFDFDGTIADTVDALVSIANRLALEFDYVQITQQELALLRNLTSREIIKYSGISIFKIPFLVKKVKGELKNKIHEFKPIPGIKEALIELKAHDYKLGIITSNSKDNVTEFLRINNLGTLFDFIYSGVTIFGKTTIINNVLRQKQLKPQQVIYVGDETRDIEASKKANIQVIAVTWGFNSPEVLAKQKPDFLIHKPGEILRVLNSQ</sequence>
<evidence type="ECO:0000313" key="2">
    <source>
        <dbReference type="Proteomes" id="UP000715781"/>
    </source>
</evidence>
<protein>
    <submittedName>
        <fullName evidence="1">HAD-IA family hydrolase</fullName>
    </submittedName>
</protein>
<dbReference type="GO" id="GO:0005829">
    <property type="term" value="C:cytosol"/>
    <property type="evidence" value="ECO:0007669"/>
    <property type="project" value="TreeGrafter"/>
</dbReference>
<dbReference type="InterPro" id="IPR050155">
    <property type="entry name" value="HAD-like_hydrolase_sf"/>
</dbReference>
<keyword evidence="1" id="KW-0378">Hydrolase</keyword>
<dbReference type="PANTHER" id="PTHR43434">
    <property type="entry name" value="PHOSPHOGLYCOLATE PHOSPHATASE"/>
    <property type="match status" value="1"/>
</dbReference>
<dbReference type="GO" id="GO:0006281">
    <property type="term" value="P:DNA repair"/>
    <property type="evidence" value="ECO:0007669"/>
    <property type="project" value="TreeGrafter"/>
</dbReference>
<reference evidence="1" key="2">
    <citation type="journal article" date="2022" name="Microbiol. Resour. Announc.">
        <title>Metagenome Sequencing to Explore Phylogenomics of Terrestrial Cyanobacteria.</title>
        <authorList>
            <person name="Ward R.D."/>
            <person name="Stajich J.E."/>
            <person name="Johansen J.R."/>
            <person name="Huntemann M."/>
            <person name="Clum A."/>
            <person name="Foster B."/>
            <person name="Foster B."/>
            <person name="Roux S."/>
            <person name="Palaniappan K."/>
            <person name="Varghese N."/>
            <person name="Mukherjee S."/>
            <person name="Reddy T.B.K."/>
            <person name="Daum C."/>
            <person name="Copeland A."/>
            <person name="Chen I.A."/>
            <person name="Ivanova N.N."/>
            <person name="Kyrpides N.C."/>
            <person name="Shapiro N."/>
            <person name="Eloe-Fadrosh E.A."/>
            <person name="Pietrasiak N."/>
        </authorList>
    </citation>
    <scope>NUCLEOTIDE SEQUENCE</scope>
    <source>
        <strain evidence="1">JT2-VF2</strain>
    </source>
</reference>
<name>A0A951UED3_9NOST</name>
<evidence type="ECO:0000313" key="1">
    <source>
        <dbReference type="EMBL" id="MBW4560417.1"/>
    </source>
</evidence>
<dbReference type="EMBL" id="JAHHHN010000002">
    <property type="protein sequence ID" value="MBW4560417.1"/>
    <property type="molecule type" value="Genomic_DNA"/>
</dbReference>
<organism evidence="1 2">
    <name type="scientific">Mojavia pulchra JT2-VF2</name>
    <dbReference type="NCBI Taxonomy" id="287848"/>
    <lineage>
        <taxon>Bacteria</taxon>
        <taxon>Bacillati</taxon>
        <taxon>Cyanobacteriota</taxon>
        <taxon>Cyanophyceae</taxon>
        <taxon>Nostocales</taxon>
        <taxon>Nostocaceae</taxon>
    </lineage>
</organism>
<dbReference type="SUPFAM" id="SSF56784">
    <property type="entry name" value="HAD-like"/>
    <property type="match status" value="1"/>
</dbReference>
<dbReference type="InterPro" id="IPR041492">
    <property type="entry name" value="HAD_2"/>
</dbReference>
<dbReference type="SFLD" id="SFLDG01129">
    <property type="entry name" value="C1.5:_HAD__Beta-PGM__Phosphata"/>
    <property type="match status" value="1"/>
</dbReference>
<dbReference type="Proteomes" id="UP000715781">
    <property type="component" value="Unassembled WGS sequence"/>
</dbReference>
<comment type="caution">
    <text evidence="1">The sequence shown here is derived from an EMBL/GenBank/DDBJ whole genome shotgun (WGS) entry which is preliminary data.</text>
</comment>
<accession>A0A951UED3</accession>
<dbReference type="GO" id="GO:0008967">
    <property type="term" value="F:phosphoglycolate phosphatase activity"/>
    <property type="evidence" value="ECO:0007669"/>
    <property type="project" value="TreeGrafter"/>
</dbReference>